<dbReference type="GeneID" id="66991272"/>
<organism evidence="1 2">
    <name type="scientific">Aspergillus udagawae</name>
    <dbReference type="NCBI Taxonomy" id="91492"/>
    <lineage>
        <taxon>Eukaryota</taxon>
        <taxon>Fungi</taxon>
        <taxon>Dikarya</taxon>
        <taxon>Ascomycota</taxon>
        <taxon>Pezizomycotina</taxon>
        <taxon>Eurotiomycetes</taxon>
        <taxon>Eurotiomycetidae</taxon>
        <taxon>Eurotiales</taxon>
        <taxon>Aspergillaceae</taxon>
        <taxon>Aspergillus</taxon>
        <taxon>Aspergillus subgen. Fumigati</taxon>
    </lineage>
</organism>
<dbReference type="RefSeq" id="XP_043144678.1">
    <property type="nucleotide sequence ID" value="XM_043288743.1"/>
</dbReference>
<protein>
    <submittedName>
        <fullName evidence="1">Uncharacterized protein</fullName>
    </submittedName>
</protein>
<dbReference type="EMBL" id="BBXM02000002">
    <property type="protein sequence ID" value="GIC87412.1"/>
    <property type="molecule type" value="Genomic_DNA"/>
</dbReference>
<reference evidence="1" key="1">
    <citation type="journal article" date="2015" name="Genome Announc.">
        <title>Draft Genome Sequence of the Pathogenic Filamentous Fungus Aspergillus udagawae Strain IFM 46973T.</title>
        <authorList>
            <person name="Kusuya Y."/>
            <person name="Takahashi-Nakaguchi A."/>
            <person name="Takahashi H."/>
            <person name="Yaguchi T."/>
        </authorList>
    </citation>
    <scope>NUCLEOTIDE SEQUENCE</scope>
    <source>
        <strain evidence="1">IFM 46973</strain>
    </source>
</reference>
<evidence type="ECO:0000313" key="2">
    <source>
        <dbReference type="Proteomes" id="UP000036893"/>
    </source>
</evidence>
<dbReference type="Proteomes" id="UP000036893">
    <property type="component" value="Unassembled WGS sequence"/>
</dbReference>
<evidence type="ECO:0000313" key="1">
    <source>
        <dbReference type="EMBL" id="GIC87412.1"/>
    </source>
</evidence>
<accession>A0A8E0QNP3</accession>
<comment type="caution">
    <text evidence="1">The sequence shown here is derived from an EMBL/GenBank/DDBJ whole genome shotgun (WGS) entry which is preliminary data.</text>
</comment>
<proteinExistence type="predicted"/>
<gene>
    <name evidence="1" type="ORF">Aud_003796</name>
</gene>
<name>A0A8E0QNP3_9EURO</name>
<dbReference type="AlphaFoldDB" id="A0A8E0QNP3"/>
<sequence>MALFDKYTSEKFNSLPFLGESSKAFQSIGDKEALFSDLKDLFIRYGVTDLLGLTLVHRHFDVNEDELLVESNGTTMPWTVPGLASFCDDDGTIKPQSWAFLHGRLMPFEFFFEPSFSSPKDPRVDLLSGVDSAFFHEFESVLRQRHLDNTLGLCLLSRCPQPQIEITRGRANITFNVSEDNYRNARGEFTEVVWACTEATPGVAEFTGTKKCKKVATTSSKAAHACMY</sequence>
<reference evidence="1" key="2">
    <citation type="submission" date="2021-01" db="EMBL/GenBank/DDBJ databases">
        <title>Pan-genome distribution and transcriptional activeness of fungal secondary metabolism genes in Aspergillus section Fumigati.</title>
        <authorList>
            <person name="Takahashi H."/>
            <person name="Umemura M."/>
            <person name="Ninomiya A."/>
            <person name="Kusuya Y."/>
            <person name="Urayama S."/>
            <person name="Shimizu M."/>
            <person name="Watanabe A."/>
            <person name="Kamei K."/>
            <person name="Yaguchi T."/>
            <person name="Hagiwara D."/>
        </authorList>
    </citation>
    <scope>NUCLEOTIDE SEQUENCE</scope>
    <source>
        <strain evidence="1">IFM 46973</strain>
    </source>
</reference>